<gene>
    <name evidence="1" type="ORF">ENT87_07520</name>
</gene>
<name>A0A7J3I9C2_9CREN</name>
<comment type="caution">
    <text evidence="1">The sequence shown here is derived from an EMBL/GenBank/DDBJ whole genome shotgun (WGS) entry which is preliminary data.</text>
</comment>
<dbReference type="EMBL" id="DTAI01000219">
    <property type="protein sequence ID" value="HGN37376.1"/>
    <property type="molecule type" value="Genomic_DNA"/>
</dbReference>
<sequence length="36" mass="4206">MKHLQSRVDGSSSFNKKLSLRFYRGIQFAIGYEARN</sequence>
<proteinExistence type="predicted"/>
<protein>
    <submittedName>
        <fullName evidence="1">Uncharacterized protein</fullName>
    </submittedName>
</protein>
<evidence type="ECO:0000313" key="1">
    <source>
        <dbReference type="EMBL" id="HGN37376.1"/>
    </source>
</evidence>
<reference evidence="1" key="1">
    <citation type="journal article" date="2020" name="mSystems">
        <title>Genome- and Community-Level Interaction Insights into Carbon Utilization and Element Cycling Functions of Hydrothermarchaeota in Hydrothermal Sediment.</title>
        <authorList>
            <person name="Zhou Z."/>
            <person name="Liu Y."/>
            <person name="Xu W."/>
            <person name="Pan J."/>
            <person name="Luo Z.H."/>
            <person name="Li M."/>
        </authorList>
    </citation>
    <scope>NUCLEOTIDE SEQUENCE [LARGE SCALE GENOMIC DNA]</scope>
    <source>
        <strain evidence="1">SpSt-618</strain>
    </source>
</reference>
<organism evidence="1">
    <name type="scientific">Ignisphaera aggregans</name>
    <dbReference type="NCBI Taxonomy" id="334771"/>
    <lineage>
        <taxon>Archaea</taxon>
        <taxon>Thermoproteota</taxon>
        <taxon>Thermoprotei</taxon>
        <taxon>Desulfurococcales</taxon>
        <taxon>Desulfurococcaceae</taxon>
        <taxon>Ignisphaera</taxon>
    </lineage>
</organism>
<accession>A0A7J3I9C2</accession>
<dbReference type="AlphaFoldDB" id="A0A7J3I9C2"/>